<reference evidence="3" key="2">
    <citation type="submission" date="2015-02" db="EMBL/GenBank/DDBJ databases">
        <title>Physiological reanalysis, assessment of diazotrophy, and genome sequences of multiple isolates of Streptomyces thermoautotrophicus.</title>
        <authorList>
            <person name="MacKellar D.C."/>
            <person name="Lieber L."/>
            <person name="Norman J."/>
            <person name="Bolger A."/>
            <person name="Tobin C."/>
            <person name="Murray J.W."/>
            <person name="Friesen M."/>
            <person name="Prell J."/>
        </authorList>
    </citation>
    <scope>NUCLEOTIDE SEQUENCE [LARGE SCALE GENOMIC DNA]</scope>
    <source>
        <strain evidence="3">UBT1</strain>
    </source>
</reference>
<comment type="caution">
    <text evidence="2">The sequence shown here is derived from an EMBL/GenBank/DDBJ whole genome shotgun (WGS) entry which is preliminary data.</text>
</comment>
<protein>
    <recommendedName>
        <fullName evidence="5">J domain-containing protein</fullName>
    </recommendedName>
</protein>
<evidence type="ECO:0000313" key="3">
    <source>
        <dbReference type="Proteomes" id="UP000070598"/>
    </source>
</evidence>
<dbReference type="AlphaFoldDB" id="A0A132NDU5"/>
<dbReference type="SUPFAM" id="SSF46565">
    <property type="entry name" value="Chaperone J-domain"/>
    <property type="match status" value="1"/>
</dbReference>
<dbReference type="Proteomes" id="UP000070659">
    <property type="component" value="Unassembled WGS sequence"/>
</dbReference>
<accession>A0A132NDU5</accession>
<dbReference type="PATRIC" id="fig|1469144.8.peg.4972"/>
<proteinExistence type="predicted"/>
<dbReference type="Proteomes" id="UP000070598">
    <property type="component" value="Unassembled WGS sequence"/>
</dbReference>
<dbReference type="RefSeq" id="WP_067068003.1">
    <property type="nucleotide sequence ID" value="NZ_JYIJ01000011.1"/>
</dbReference>
<dbReference type="EMBL" id="JYIK01001005">
    <property type="protein sequence ID" value="KWX08167.1"/>
    <property type="molecule type" value="Genomic_DNA"/>
</dbReference>
<dbReference type="InterPro" id="IPR036869">
    <property type="entry name" value="J_dom_sf"/>
</dbReference>
<dbReference type="EMBL" id="JYIJ01000011">
    <property type="protein sequence ID" value="KWX05458.1"/>
    <property type="molecule type" value="Genomic_DNA"/>
</dbReference>
<name>A0A132NDU5_9ACTN</name>
<evidence type="ECO:0000313" key="1">
    <source>
        <dbReference type="EMBL" id="KWX05458.1"/>
    </source>
</evidence>
<evidence type="ECO:0008006" key="5">
    <source>
        <dbReference type="Google" id="ProtNLM"/>
    </source>
</evidence>
<evidence type="ECO:0000313" key="4">
    <source>
        <dbReference type="Proteomes" id="UP000070659"/>
    </source>
</evidence>
<gene>
    <name evidence="1" type="ORF">TH66_01795</name>
    <name evidence="2" type="ORF">TR74_16195</name>
</gene>
<organism evidence="2 3">
    <name type="scientific">Carbonactinospora thermoautotrophica</name>
    <dbReference type="NCBI Taxonomy" id="1469144"/>
    <lineage>
        <taxon>Bacteria</taxon>
        <taxon>Bacillati</taxon>
        <taxon>Actinomycetota</taxon>
        <taxon>Actinomycetes</taxon>
        <taxon>Kitasatosporales</taxon>
        <taxon>Carbonactinosporaceae</taxon>
        <taxon>Carbonactinospora</taxon>
    </lineage>
</organism>
<sequence length="82" mass="9650">MTGYGHPVDKQAFRAWVRAHHPDLGGDPEAFARGLDEWRTTLDGRPPTAGAQVTAYRRRRGLLGWAARWWTRRQRRRSRRLR</sequence>
<reference evidence="2 4" key="1">
    <citation type="submission" date="2015-02" db="EMBL/GenBank/DDBJ databases">
        <title>Physiological reanalysis, assessment of diazotrophy, and genome sequences of multiple isolates of Streptomyces thermoautotrophicus.</title>
        <authorList>
            <person name="MacKellar D.C."/>
            <person name="Lieber L."/>
            <person name="Norman J."/>
            <person name="Bolger A."/>
            <person name="Tobin C."/>
            <person name="Murray J.W."/>
            <person name="Prell J."/>
        </authorList>
    </citation>
    <scope>NUCLEOTIDE SEQUENCE [LARGE SCALE GENOMIC DNA]</scope>
    <source>
        <strain evidence="2 4">UBT1</strain>
    </source>
</reference>
<evidence type="ECO:0000313" key="2">
    <source>
        <dbReference type="EMBL" id="KWX08167.1"/>
    </source>
</evidence>